<dbReference type="Proteomes" id="UP001589590">
    <property type="component" value="Unassembled WGS sequence"/>
</dbReference>
<dbReference type="PANTHER" id="PTHR30273">
    <property type="entry name" value="PERIPLASMIC SIGNAL SENSOR AND SIGMA FACTOR ACTIVATOR FECR-RELATED"/>
    <property type="match status" value="1"/>
</dbReference>
<comment type="caution">
    <text evidence="4">The sequence shown here is derived from an EMBL/GenBank/DDBJ whole genome shotgun (WGS) entry which is preliminary data.</text>
</comment>
<evidence type="ECO:0000313" key="4">
    <source>
        <dbReference type="EMBL" id="MFB9105300.1"/>
    </source>
</evidence>
<dbReference type="InterPro" id="IPR006860">
    <property type="entry name" value="FecR"/>
</dbReference>
<evidence type="ECO:0000256" key="1">
    <source>
        <dbReference type="SAM" id="Phobius"/>
    </source>
</evidence>
<evidence type="ECO:0000259" key="2">
    <source>
        <dbReference type="Pfam" id="PF04773"/>
    </source>
</evidence>
<keyword evidence="5" id="KW-1185">Reference proteome</keyword>
<reference evidence="4 5" key="1">
    <citation type="submission" date="2024-09" db="EMBL/GenBank/DDBJ databases">
        <authorList>
            <person name="Sun Q."/>
            <person name="Mori K."/>
        </authorList>
    </citation>
    <scope>NUCLEOTIDE SEQUENCE [LARGE SCALE GENOMIC DNA]</scope>
    <source>
        <strain evidence="4 5">CECT 8300</strain>
    </source>
</reference>
<dbReference type="RefSeq" id="WP_377879087.1">
    <property type="nucleotide sequence ID" value="NZ_JBHMFA010000006.1"/>
</dbReference>
<gene>
    <name evidence="4" type="ORF">ACFFU1_10335</name>
</gene>
<dbReference type="PANTHER" id="PTHR30273:SF2">
    <property type="entry name" value="PROTEIN FECR"/>
    <property type="match status" value="1"/>
</dbReference>
<dbReference type="InterPro" id="IPR012373">
    <property type="entry name" value="Ferrdict_sens_TM"/>
</dbReference>
<dbReference type="Gene3D" id="2.60.120.1440">
    <property type="match status" value="1"/>
</dbReference>
<keyword evidence="1" id="KW-1133">Transmembrane helix</keyword>
<dbReference type="InterPro" id="IPR032508">
    <property type="entry name" value="FecR_C"/>
</dbReference>
<evidence type="ECO:0000313" key="5">
    <source>
        <dbReference type="Proteomes" id="UP001589590"/>
    </source>
</evidence>
<keyword evidence="1" id="KW-0812">Transmembrane</keyword>
<feature type="transmembrane region" description="Helical" evidence="1">
    <location>
        <begin position="85"/>
        <end position="104"/>
    </location>
</feature>
<proteinExistence type="predicted"/>
<keyword evidence="1" id="KW-0472">Membrane</keyword>
<name>A0ABV5H080_9FLAO</name>
<feature type="domain" description="Protein FecR C-terminal" evidence="3">
    <location>
        <begin position="322"/>
        <end position="390"/>
    </location>
</feature>
<evidence type="ECO:0000259" key="3">
    <source>
        <dbReference type="Pfam" id="PF16344"/>
    </source>
</evidence>
<dbReference type="Pfam" id="PF16344">
    <property type="entry name" value="FecR_C"/>
    <property type="match status" value="1"/>
</dbReference>
<feature type="domain" description="FecR protein" evidence="2">
    <location>
        <begin position="184"/>
        <end position="278"/>
    </location>
</feature>
<accession>A0ABV5H080</accession>
<organism evidence="4 5">
    <name type="scientific">Algibacter miyuki</name>
    <dbReference type="NCBI Taxonomy" id="1306933"/>
    <lineage>
        <taxon>Bacteria</taxon>
        <taxon>Pseudomonadati</taxon>
        <taxon>Bacteroidota</taxon>
        <taxon>Flavobacteriia</taxon>
        <taxon>Flavobacteriales</taxon>
        <taxon>Flavobacteriaceae</taxon>
        <taxon>Algibacter</taxon>
    </lineage>
</organism>
<sequence length="392" mass="45121">MNKNKILIKKINANLTKEEEKAFQDWLQKSEENKHLYEKLVFLKREKTHIKKVSEIDTNTAWQLVQEKYNKNKFNSTKRISSFKVMKYAVAASIVLLISAGLVYNNRNTSFPASVESAPVIVNNSITAGTDKAILTLEDGTSVELKKDVVYATEEVSSDGKQIVYNSTSTNTKDIKYNYLTIPRGGQFFIKLSDGTQVWLNSETKIKYPVTFTKGIDRQIELIYGEAFFDVTPSEEHQGASFKVYHNRQEIEVLGTQFNIKAYKNETNIYTTLLEGKVAVDIDSNRQYLKPSQQSNYNLNNNSFVITTVDARKEILWKDGVFNFESEKLKDIMVVLSRWYDMDVMFENTELEEQKFVGLINKNYTIEDILTVMKDANIINSYSIIEKIIILK</sequence>
<dbReference type="Pfam" id="PF04773">
    <property type="entry name" value="FecR"/>
    <property type="match status" value="1"/>
</dbReference>
<dbReference type="EMBL" id="JBHMFA010000006">
    <property type="protein sequence ID" value="MFB9105300.1"/>
    <property type="molecule type" value="Genomic_DNA"/>
</dbReference>
<protein>
    <submittedName>
        <fullName evidence="4">FecR family protein</fullName>
    </submittedName>
</protein>
<dbReference type="Gene3D" id="3.55.50.30">
    <property type="match status" value="1"/>
</dbReference>